<keyword evidence="5 10" id="KW-1133">Transmembrane helix</keyword>
<evidence type="ECO:0000256" key="9">
    <source>
        <dbReference type="ARBA" id="ARBA00023284"/>
    </source>
</evidence>
<feature type="domain" description="Vitamin K epoxide reductase" evidence="11">
    <location>
        <begin position="20"/>
        <end position="165"/>
    </location>
</feature>
<evidence type="ECO:0000256" key="2">
    <source>
        <dbReference type="ARBA" id="ARBA00006214"/>
    </source>
</evidence>
<dbReference type="GO" id="GO:0016020">
    <property type="term" value="C:membrane"/>
    <property type="evidence" value="ECO:0007669"/>
    <property type="project" value="UniProtKB-SubCell"/>
</dbReference>
<keyword evidence="3 10" id="KW-0812">Transmembrane</keyword>
<keyword evidence="7 10" id="KW-0472">Membrane</keyword>
<evidence type="ECO:0000256" key="6">
    <source>
        <dbReference type="ARBA" id="ARBA00023002"/>
    </source>
</evidence>
<dbReference type="RefSeq" id="WP_119702703.1">
    <property type="nucleotide sequence ID" value="NZ_JBHSOI010000001.1"/>
</dbReference>
<evidence type="ECO:0000256" key="3">
    <source>
        <dbReference type="ARBA" id="ARBA00022692"/>
    </source>
</evidence>
<dbReference type="Proteomes" id="UP000265581">
    <property type="component" value="Unassembled WGS sequence"/>
</dbReference>
<evidence type="ECO:0000259" key="11">
    <source>
        <dbReference type="SMART" id="SM00756"/>
    </source>
</evidence>
<organism evidence="12 13">
    <name type="scientific">Aeromicrobium endophyticum</name>
    <dbReference type="NCBI Taxonomy" id="2292704"/>
    <lineage>
        <taxon>Bacteria</taxon>
        <taxon>Bacillati</taxon>
        <taxon>Actinomycetota</taxon>
        <taxon>Actinomycetes</taxon>
        <taxon>Propionibacteriales</taxon>
        <taxon>Nocardioidaceae</taxon>
        <taxon>Aeromicrobium</taxon>
    </lineage>
</organism>
<dbReference type="Pfam" id="PF07884">
    <property type="entry name" value="VKOR"/>
    <property type="match status" value="1"/>
</dbReference>
<name>A0A371P9I8_9ACTN</name>
<feature type="transmembrane region" description="Helical" evidence="10">
    <location>
        <begin position="113"/>
        <end position="134"/>
    </location>
</feature>
<dbReference type="InterPro" id="IPR012932">
    <property type="entry name" value="VKOR"/>
</dbReference>
<dbReference type="OrthoDB" id="9783799at2"/>
<keyword evidence="6" id="KW-0560">Oxidoreductase</keyword>
<feature type="transmembrane region" description="Helical" evidence="10">
    <location>
        <begin position="146"/>
        <end position="166"/>
    </location>
</feature>
<dbReference type="CDD" id="cd12922">
    <property type="entry name" value="VKOR_5"/>
    <property type="match status" value="1"/>
</dbReference>
<feature type="transmembrane region" description="Helical" evidence="10">
    <location>
        <begin position="25"/>
        <end position="48"/>
    </location>
</feature>
<dbReference type="GO" id="GO:0048038">
    <property type="term" value="F:quinone binding"/>
    <property type="evidence" value="ECO:0007669"/>
    <property type="project" value="UniProtKB-KW"/>
</dbReference>
<sequence length="208" mass="22603">MPTSLETDHDPDVIASSPWETTVGWVMAVGGAIGMFAAFVLSADKVGLLQAQIDGTQKNLGCDLSAFVSCSSVIASSESEAFGFPNSFIGIAGFAGVLMLGVLVIAKVELPRFIWAGLQVGVLFGIGFVTWLQYQSIYDIGKLCPYCMVVWTVMIPIFVNVTAANLRRFVPQAAITRFVSNWTLMIVLLWYVVIASAIWFKFGETLWA</sequence>
<keyword evidence="8" id="KW-1015">Disulfide bond</keyword>
<dbReference type="GO" id="GO:0016491">
    <property type="term" value="F:oxidoreductase activity"/>
    <property type="evidence" value="ECO:0007669"/>
    <property type="project" value="UniProtKB-KW"/>
</dbReference>
<dbReference type="AlphaFoldDB" id="A0A371P9I8"/>
<proteinExistence type="inferred from homology"/>
<evidence type="ECO:0000313" key="12">
    <source>
        <dbReference type="EMBL" id="REK72591.1"/>
    </source>
</evidence>
<feature type="transmembrane region" description="Helical" evidence="10">
    <location>
        <begin position="88"/>
        <end position="106"/>
    </location>
</feature>
<evidence type="ECO:0000256" key="10">
    <source>
        <dbReference type="SAM" id="Phobius"/>
    </source>
</evidence>
<keyword evidence="13" id="KW-1185">Reference proteome</keyword>
<dbReference type="SMART" id="SM00756">
    <property type="entry name" value="VKc"/>
    <property type="match status" value="1"/>
</dbReference>
<evidence type="ECO:0000256" key="5">
    <source>
        <dbReference type="ARBA" id="ARBA00022989"/>
    </source>
</evidence>
<dbReference type="EMBL" id="QUBR01000001">
    <property type="protein sequence ID" value="REK72591.1"/>
    <property type="molecule type" value="Genomic_DNA"/>
</dbReference>
<reference evidence="12 13" key="1">
    <citation type="submission" date="2018-08" db="EMBL/GenBank/DDBJ databases">
        <title>Aeromicrobium sp. M2KJ-4, whole genome shotgun sequence.</title>
        <authorList>
            <person name="Tuo L."/>
        </authorList>
    </citation>
    <scope>NUCLEOTIDE SEQUENCE [LARGE SCALE GENOMIC DNA]</scope>
    <source>
        <strain evidence="12 13">M2KJ-4</strain>
    </source>
</reference>
<comment type="caution">
    <text evidence="12">The sequence shown here is derived from an EMBL/GenBank/DDBJ whole genome shotgun (WGS) entry which is preliminary data.</text>
</comment>
<evidence type="ECO:0000256" key="7">
    <source>
        <dbReference type="ARBA" id="ARBA00023136"/>
    </source>
</evidence>
<dbReference type="InterPro" id="IPR041714">
    <property type="entry name" value="VKOR_Actinobacteria"/>
</dbReference>
<feature type="transmembrane region" description="Helical" evidence="10">
    <location>
        <begin position="178"/>
        <end position="200"/>
    </location>
</feature>
<evidence type="ECO:0000256" key="4">
    <source>
        <dbReference type="ARBA" id="ARBA00022719"/>
    </source>
</evidence>
<keyword evidence="9" id="KW-0676">Redox-active center</keyword>
<evidence type="ECO:0000256" key="1">
    <source>
        <dbReference type="ARBA" id="ARBA00004141"/>
    </source>
</evidence>
<dbReference type="Gene3D" id="1.20.1440.130">
    <property type="entry name" value="VKOR domain"/>
    <property type="match status" value="1"/>
</dbReference>
<comment type="subcellular location">
    <subcellularLocation>
        <location evidence="1">Membrane</location>
        <topology evidence="1">Multi-pass membrane protein</topology>
    </subcellularLocation>
</comment>
<protein>
    <submittedName>
        <fullName evidence="12">Vitamin K epoxide reductase</fullName>
    </submittedName>
</protein>
<gene>
    <name evidence="12" type="ORF">DX116_02975</name>
</gene>
<dbReference type="InterPro" id="IPR038354">
    <property type="entry name" value="VKOR_sf"/>
</dbReference>
<comment type="similarity">
    <text evidence="2">Belongs to the VKOR family.</text>
</comment>
<accession>A0A371P9I8</accession>
<keyword evidence="4" id="KW-0874">Quinone</keyword>
<evidence type="ECO:0000313" key="13">
    <source>
        <dbReference type="Proteomes" id="UP000265581"/>
    </source>
</evidence>
<evidence type="ECO:0000256" key="8">
    <source>
        <dbReference type="ARBA" id="ARBA00023157"/>
    </source>
</evidence>